<evidence type="ECO:0000313" key="2">
    <source>
        <dbReference type="EMBL" id="CCF56405.1"/>
    </source>
</evidence>
<dbReference type="GO" id="GO:0007059">
    <property type="term" value="P:chromosome segregation"/>
    <property type="evidence" value="ECO:0007669"/>
    <property type="project" value="EnsemblFungi"/>
</dbReference>
<dbReference type="GO" id="GO:0000086">
    <property type="term" value="P:G2/M transition of mitotic cell cycle"/>
    <property type="evidence" value="ECO:0007669"/>
    <property type="project" value="EnsemblFungi"/>
</dbReference>
<dbReference type="HOGENOM" id="CLU_106374_0_0_1"/>
<feature type="compositionally biased region" description="Low complexity" evidence="1">
    <location>
        <begin position="211"/>
        <end position="221"/>
    </location>
</feature>
<evidence type="ECO:0000313" key="3">
    <source>
        <dbReference type="Proteomes" id="UP000005220"/>
    </source>
</evidence>
<proteinExistence type="predicted"/>
<dbReference type="GO" id="GO:0051382">
    <property type="term" value="P:kinetochore assembly"/>
    <property type="evidence" value="ECO:0007669"/>
    <property type="project" value="EnsemblFungi"/>
</dbReference>
<evidence type="ECO:0000256" key="1">
    <source>
        <dbReference type="SAM" id="MobiDB-lite"/>
    </source>
</evidence>
<sequence>MAKTYSNKVAKKHTKKTRKKSSALKTLHGALKSLLQDTTTESMTFKKKVSVGGGVKHNEIPVLKENGVVYIMSKENVLIPRLSDDEIMAKHKKADETMKTVWNNIIDKYENLDDQGDLIDLQKGEILEDNGHIRNLGQNGSIDEKIRYKSTLKGLIPTTDGSRDGADDSEEDNEFSVWQDDASKSDASEDSSDESFTSNSSSDEESDSDVESTASSSDDSI</sequence>
<dbReference type="Pfam" id="PF10384">
    <property type="entry name" value="Scm3"/>
    <property type="match status" value="1"/>
</dbReference>
<dbReference type="FunCoup" id="H2APV5">
    <property type="interactions" value="44"/>
</dbReference>
<feature type="region of interest" description="Disordered" evidence="1">
    <location>
        <begin position="155"/>
        <end position="221"/>
    </location>
</feature>
<organism evidence="2 3">
    <name type="scientific">Kazachstania africana (strain ATCC 22294 / BCRC 22015 / CBS 2517 / CECT 1963 / NBRC 1671 / NRRL Y-8276)</name>
    <name type="common">Yeast</name>
    <name type="synonym">Kluyveromyces africanus</name>
    <dbReference type="NCBI Taxonomy" id="1071382"/>
    <lineage>
        <taxon>Eukaryota</taxon>
        <taxon>Fungi</taxon>
        <taxon>Dikarya</taxon>
        <taxon>Ascomycota</taxon>
        <taxon>Saccharomycotina</taxon>
        <taxon>Saccharomycetes</taxon>
        <taxon>Saccharomycetales</taxon>
        <taxon>Saccharomycetaceae</taxon>
        <taxon>Kazachstania</taxon>
    </lineage>
</organism>
<protein>
    <submittedName>
        <fullName evidence="2">Uncharacterized protein</fullName>
    </submittedName>
</protein>
<dbReference type="GO" id="GO:0042393">
    <property type="term" value="F:histone binding"/>
    <property type="evidence" value="ECO:0007669"/>
    <property type="project" value="InterPro"/>
</dbReference>
<dbReference type="eggNOG" id="ENOG502S4HZ">
    <property type="taxonomic scope" value="Eukaryota"/>
</dbReference>
<dbReference type="GO" id="GO:2000059">
    <property type="term" value="P:negative regulation of ubiquitin-dependent protein catabolic process"/>
    <property type="evidence" value="ECO:0007669"/>
    <property type="project" value="EnsemblFungi"/>
</dbReference>
<reference evidence="2 3" key="1">
    <citation type="journal article" date="2011" name="Proc. Natl. Acad. Sci. U.S.A.">
        <title>Evolutionary erosion of yeast sex chromosomes by mating-type switching accidents.</title>
        <authorList>
            <person name="Gordon J.L."/>
            <person name="Armisen D."/>
            <person name="Proux-Wera E."/>
            <person name="Oheigeartaigh S.S."/>
            <person name="Byrne K.P."/>
            <person name="Wolfe K.H."/>
        </authorList>
    </citation>
    <scope>NUCLEOTIDE SEQUENCE [LARGE SCALE GENOMIC DNA]</scope>
    <source>
        <strain evidence="3">ATCC 22294 / BCRC 22015 / CBS 2517 / CECT 1963 / NBRC 1671 / NRRL Y-8276</strain>
    </source>
</reference>
<dbReference type="Gene3D" id="6.10.250.2010">
    <property type="match status" value="1"/>
</dbReference>
<dbReference type="AlphaFoldDB" id="H2APV5"/>
<dbReference type="STRING" id="1071382.H2APV5"/>
<keyword evidence="3" id="KW-1185">Reference proteome</keyword>
<dbReference type="GO" id="GO:0097030">
    <property type="term" value="F:CENP-A containing nucleosome binding"/>
    <property type="evidence" value="ECO:0007669"/>
    <property type="project" value="EnsemblFungi"/>
</dbReference>
<dbReference type="GO" id="GO:0005634">
    <property type="term" value="C:nucleus"/>
    <property type="evidence" value="ECO:0007669"/>
    <property type="project" value="InterPro"/>
</dbReference>
<name>H2APV5_KAZAF</name>
<dbReference type="Proteomes" id="UP000005220">
    <property type="component" value="Chromosome 2"/>
</dbReference>
<dbReference type="InParanoid" id="H2APV5"/>
<dbReference type="GO" id="GO:0000779">
    <property type="term" value="C:condensed chromosome, centromeric region"/>
    <property type="evidence" value="ECO:0007669"/>
    <property type="project" value="EnsemblFungi"/>
</dbReference>
<dbReference type="KEGG" id="kaf:KAFR_0B01070"/>
<gene>
    <name evidence="2" type="primary">KAFR0B01070</name>
    <name evidence="2" type="ORF">KAFR_0B01070</name>
</gene>
<dbReference type="OrthoDB" id="2420608at2759"/>
<dbReference type="GO" id="GO:0071459">
    <property type="term" value="P:protein localization to chromosome, centromeric region"/>
    <property type="evidence" value="ECO:0007669"/>
    <property type="project" value="EnsemblFungi"/>
</dbReference>
<feature type="region of interest" description="Disordered" evidence="1">
    <location>
        <begin position="1"/>
        <end position="23"/>
    </location>
</feature>
<feature type="compositionally biased region" description="Basic residues" evidence="1">
    <location>
        <begin position="9"/>
        <end position="22"/>
    </location>
</feature>
<dbReference type="EMBL" id="HE650822">
    <property type="protein sequence ID" value="CCF56405.1"/>
    <property type="molecule type" value="Genomic_DNA"/>
</dbReference>
<dbReference type="InterPro" id="IPR018465">
    <property type="entry name" value="Scm3/HJURP"/>
</dbReference>
<dbReference type="GeneID" id="13882629"/>
<accession>H2APV5</accession>
<dbReference type="RefSeq" id="XP_003955540.1">
    <property type="nucleotide sequence ID" value="XM_003955491.1"/>
</dbReference>